<gene>
    <name evidence="1" type="ORF">A8L59_11085</name>
</gene>
<reference evidence="1 2" key="1">
    <citation type="submission" date="2016-05" db="EMBL/GenBank/DDBJ databases">
        <authorList>
            <person name="Wang S."/>
            <person name="Zhu B."/>
        </authorList>
    </citation>
    <scope>NUCLEOTIDE SEQUENCE [LARGE SCALE GENOMIC DNA]</scope>
    <source>
        <strain evidence="1 2">CRS05-R5</strain>
    </source>
</reference>
<protein>
    <recommendedName>
        <fullName evidence="3">Delta-60 repeat domain-containing protein</fullName>
    </recommendedName>
</protein>
<dbReference type="EMBL" id="CP015852">
    <property type="protein sequence ID" value="ANH97933.1"/>
    <property type="molecule type" value="Genomic_DNA"/>
</dbReference>
<organism evidence="1 2">
    <name type="scientific">Pseudomonas koreensis</name>
    <dbReference type="NCBI Taxonomy" id="198620"/>
    <lineage>
        <taxon>Bacteria</taxon>
        <taxon>Pseudomonadati</taxon>
        <taxon>Pseudomonadota</taxon>
        <taxon>Gammaproteobacteria</taxon>
        <taxon>Pseudomonadales</taxon>
        <taxon>Pseudomonadaceae</taxon>
        <taxon>Pseudomonas</taxon>
    </lineage>
</organism>
<dbReference type="Proteomes" id="UP000078142">
    <property type="component" value="Chromosome"/>
</dbReference>
<accession>A0AAC9BSF0</accession>
<proteinExistence type="predicted"/>
<dbReference type="NCBIfam" id="TIGR02608">
    <property type="entry name" value="delta_60_rpt"/>
    <property type="match status" value="1"/>
</dbReference>
<sequence>MDQEAQILNPAVSQLSGLTVVQCLESADDQQADTSAGRFGEVDEPGWRSSDLIEDFNMAQPGTKSSPRNPGEVDPSFGANGLIEIPEGDQVRAIMEDNDALIYAVWRGRETWLYRVFKDGAADHSFGEQGLVKWSFETGENASPEQLIRQPDGKFLLIGRSISNDDPFLWRAAVSRFHPNGSPDLIFGTRILPYPFDPDKVHMVVHLPVATLQADGKLLLATGYRVLDTQGYSLREAGRLHRFEADGAPDMTFGIQGQIEVRINGQDTSIEGIGVLTDGSIIVSATIDRGHDGFSNTKIALACLKSNGALSQGFAVSGYWEAERPTRTPRISIKNDQIMVMGIDLYEEGNYLWFSRLEANGQADPDFNNALPLLVQLPFATSFPMVVLQSETRVIGLVTGYDGAEWACLVGVQDDGSLDLEYGAQGIATLGPGYLRSGALQQTAQRVIVAADMGEFPGKKVPTVIGVLN</sequence>
<dbReference type="SUPFAM" id="SSF82171">
    <property type="entry name" value="DPP6 N-terminal domain-like"/>
    <property type="match status" value="1"/>
</dbReference>
<evidence type="ECO:0008006" key="3">
    <source>
        <dbReference type="Google" id="ProtNLM"/>
    </source>
</evidence>
<dbReference type="GeneID" id="93488923"/>
<dbReference type="InterPro" id="IPR013431">
    <property type="entry name" value="Delta_60_rpt"/>
</dbReference>
<dbReference type="RefSeq" id="WP_064587183.1">
    <property type="nucleotide sequence ID" value="NZ_CP015852.1"/>
</dbReference>
<dbReference type="AlphaFoldDB" id="A0AAC9BSF0"/>
<dbReference type="Gene3D" id="2.80.10.50">
    <property type="match status" value="2"/>
</dbReference>
<evidence type="ECO:0000313" key="1">
    <source>
        <dbReference type="EMBL" id="ANH97933.1"/>
    </source>
</evidence>
<name>A0AAC9BSF0_9PSED</name>
<evidence type="ECO:0000313" key="2">
    <source>
        <dbReference type="Proteomes" id="UP000078142"/>
    </source>
</evidence>